<dbReference type="EMBL" id="LN714484">
    <property type="protein sequence ID" value="CEL68373.1"/>
    <property type="molecule type" value="Genomic_DNA"/>
</dbReference>
<dbReference type="InterPro" id="IPR011989">
    <property type="entry name" value="ARM-like"/>
</dbReference>
<protein>
    <recommendedName>
        <fullName evidence="7">Vacuolar protein 8</fullName>
    </recommendedName>
</protein>
<keyword evidence="5" id="KW-0472">Membrane</keyword>
<evidence type="ECO:0000256" key="3">
    <source>
        <dbReference type="ARBA" id="ARBA00022554"/>
    </source>
</evidence>
<name>A0A0F7UEP8_NEOCL</name>
<evidence type="ECO:0000313" key="9">
    <source>
        <dbReference type="EMBL" id="CEL68373.1"/>
    </source>
</evidence>
<comment type="subcellular location">
    <subcellularLocation>
        <location evidence="1">Vacuole membrane</location>
        <topology evidence="1">Lipid-anchor</topology>
    </subcellularLocation>
</comment>
<evidence type="ECO:0000256" key="5">
    <source>
        <dbReference type="ARBA" id="ARBA00023136"/>
    </source>
</evidence>
<gene>
    <name evidence="9" type="ORF">BN1204_041410</name>
</gene>
<sequence>MSERKSHGAGDQPAHVAIPDADKKREASPSNAEEPENEASGASQADSLLEQLAAATSGDKEGLLPQLPGEVSSSEKGRWEDKGEATLFKQQQPLTRLRLFMPSIVEETEEELARQEEDDEDDALGNGAAAAACVEDDNEALFDPNFLRLIIETNSIGEDPSQENSEFRQDFSDLLKILQTKLKQEDKFIKFVAGQITSLRIKEKLMVLKYIRHLVLNSDCSIDAFMAADGFAAVLNVCLQNDEMLEQLPGILVAVRHREASLRYLADEGAVGLMIKLGKKTDEGVVSRAAVAQACLVPLYQDEEKQHIDGWIESLVDAVSGGFPVAQEFSSASLCEMSADASEHSKLFQKTGIIPILRIFKPHTAPQALLWESATIANLAKNPTNFPEFLKEETLATLHEISNSVWNEVRLNAAWAFVFLSLQKAFHKQATGRWAAWVRDVLIIGICSEDGMTSNLTELFFANVTGKQALQGYEAPAVRRYLDSLHLTDDIVREQAQAFLTNLASTHPKEMIDSLLLLCSVPHDSAAARDALATLATLLSDPDTSDLAVAHEAYLPFVCLADRPDEAVQLLCARMLVKLISDQDSFLKYEELEPVAALLYLCDSNNDAVQECAFNGLWIAMEMARRNPEGLAVPVLRCCREDEPGDKLHSSYRDSVRLADGMFAKHRSRGAATNQLFGLHCLCALLYDASAAVQGRLAYKIESFTEDASNIDQMDDLCLRALACSLMALGRSVVDSVKSSVVVAFTSLVAHGTKMRASERKGSLPEYGPSNEQLFARSHIPSDRNRRAEISRGFPHARLPLDHFMAENYTQCLCEILLDTSASPILKQQCLATIRQSLNDPLVCQYLGKTDFMSRFFSAEVVASAEDPTDFYFMFCHILSHPATVGHVSNYMGILEKLLKDVKSYPSLALPLAQLLDAACFLPHVQGQRFVEQSLIPRPLLLDLLNLLGQYSTPSVVAKTDSREILRKPPSDVACESELPVPEGPGNTSQLNRRSSSLDLEDNLKDPWGRVLDDQELLNCVVEALISLYRLGVLKDVFDKEAMEKQFLPLFASSSNSAGSIVSLLSLANCLCIEPELLDCFLARPILIDIATSITEGGIEDEHLYTQTAELLRVALLHEEARDKVVANLVIVDSIFKIIRTPLYPPAQTRALFALHSILTNETILRTMAAEDFVPTLCDIALSGGSKDVQRVAAGILSTVVVRPTCRDVVLTGSSLQAVLGVVLDSTMPEVYSQVLWAISYLPLCDEFVQPLLENHVIERMKQIMNEEHVGVQTQARATVVQLSANHQLRSRFIELGFLPLLVSRTTTRDLSCCEASLHAMQTLSDTPMLSATLLDLGVEVKLQEVLHKCLQHQHKSMIPSEAEAPLKNQQLQERQQVCSVADSSWASEEASFPTEATSSLGMPRELEAVRCAALELLCQLSRHAVQGQLALLDDATVTMVIDCMAGTHIRTIEEKRSAATLLRLWAGGARTRKLFLAHKGVEVLLRLILSTEDPLVMEQLAWCLGNVAKGEGSMEVETQLAEAGAIDAILYYSNSMHEGVRNRAHWALGTLHGETLKYNTLLASRSSEALGLPEHHCRHRESLRRKWGLQNERGVATVIAPLTEQTTRHGVLNIPTGSMNLSAGKRFHGADVSNASSAETAGLPDTTSSEKKMHRPSHIGDQISRKWIPAEDPHG</sequence>
<dbReference type="GO" id="GO:0005774">
    <property type="term" value="C:vacuolar membrane"/>
    <property type="evidence" value="ECO:0007669"/>
    <property type="project" value="UniProtKB-SubCell"/>
</dbReference>
<feature type="compositionally biased region" description="Basic and acidic residues" evidence="8">
    <location>
        <begin position="73"/>
        <end position="84"/>
    </location>
</feature>
<feature type="region of interest" description="Disordered" evidence="8">
    <location>
        <begin position="1"/>
        <end position="87"/>
    </location>
</feature>
<dbReference type="PANTHER" id="PTHR47249">
    <property type="entry name" value="VACUOLAR PROTEIN 8"/>
    <property type="match status" value="1"/>
</dbReference>
<dbReference type="SUPFAM" id="SSF48371">
    <property type="entry name" value="ARM repeat"/>
    <property type="match status" value="4"/>
</dbReference>
<proteinExistence type="inferred from homology"/>
<dbReference type="Gene3D" id="1.25.10.10">
    <property type="entry name" value="Leucine-rich Repeat Variant"/>
    <property type="match status" value="4"/>
</dbReference>
<evidence type="ECO:0000256" key="1">
    <source>
        <dbReference type="ARBA" id="ARBA00004592"/>
    </source>
</evidence>
<comment type="similarity">
    <text evidence="2">Belongs to the beta-catenin family.</text>
</comment>
<evidence type="ECO:0000256" key="6">
    <source>
        <dbReference type="ARBA" id="ARBA00023288"/>
    </source>
</evidence>
<dbReference type="InterPro" id="IPR045156">
    <property type="entry name" value="Vac8"/>
</dbReference>
<keyword evidence="4" id="KW-0677">Repeat</keyword>
<evidence type="ECO:0000256" key="7">
    <source>
        <dbReference type="ARBA" id="ARBA00026209"/>
    </source>
</evidence>
<evidence type="ECO:0000256" key="2">
    <source>
        <dbReference type="ARBA" id="ARBA00005462"/>
    </source>
</evidence>
<organism evidence="9">
    <name type="scientific">Neospora caninum (strain Liverpool)</name>
    <dbReference type="NCBI Taxonomy" id="572307"/>
    <lineage>
        <taxon>Eukaryota</taxon>
        <taxon>Sar</taxon>
        <taxon>Alveolata</taxon>
        <taxon>Apicomplexa</taxon>
        <taxon>Conoidasida</taxon>
        <taxon>Coccidia</taxon>
        <taxon>Eucoccidiorida</taxon>
        <taxon>Eimeriorina</taxon>
        <taxon>Sarcocystidae</taxon>
        <taxon>Neospora</taxon>
    </lineage>
</organism>
<dbReference type="InterPro" id="IPR000225">
    <property type="entry name" value="Armadillo"/>
</dbReference>
<keyword evidence="6" id="KW-0449">Lipoprotein</keyword>
<evidence type="ECO:0000256" key="4">
    <source>
        <dbReference type="ARBA" id="ARBA00022737"/>
    </source>
</evidence>
<dbReference type="PANTHER" id="PTHR47249:SF1">
    <property type="entry name" value="VACUOLAR PROTEIN 8"/>
    <property type="match status" value="1"/>
</dbReference>
<dbReference type="GO" id="GO:0071562">
    <property type="term" value="P:nucleus-vacuole junction assembly"/>
    <property type="evidence" value="ECO:0007669"/>
    <property type="project" value="InterPro"/>
</dbReference>
<dbReference type="SMART" id="SM00185">
    <property type="entry name" value="ARM"/>
    <property type="match status" value="4"/>
</dbReference>
<dbReference type="InterPro" id="IPR016024">
    <property type="entry name" value="ARM-type_fold"/>
</dbReference>
<feature type="region of interest" description="Disordered" evidence="8">
    <location>
        <begin position="1633"/>
        <end position="1676"/>
    </location>
</feature>
<keyword evidence="3" id="KW-0926">Vacuole</keyword>
<feature type="compositionally biased region" description="Polar residues" evidence="8">
    <location>
        <begin position="986"/>
        <end position="996"/>
    </location>
</feature>
<accession>A0A0F7UEP8</accession>
<evidence type="ECO:0000256" key="8">
    <source>
        <dbReference type="SAM" id="MobiDB-lite"/>
    </source>
</evidence>
<reference evidence="9" key="1">
    <citation type="journal article" date="2015" name="PLoS ONE">
        <title>Comprehensive Evaluation of Toxoplasma gondii VEG and Neospora caninum LIV Genomes with Tachyzoite Stage Transcriptome and Proteome Defines Novel Transcript Features.</title>
        <authorList>
            <person name="Ramaprasad A."/>
            <person name="Mourier T."/>
            <person name="Naeem R."/>
            <person name="Malas T.B."/>
            <person name="Moussa E."/>
            <person name="Panigrahi A."/>
            <person name="Vermont S.J."/>
            <person name="Otto T.D."/>
            <person name="Wastling J."/>
            <person name="Pain A."/>
        </authorList>
    </citation>
    <scope>NUCLEOTIDE SEQUENCE</scope>
    <source>
        <strain evidence="9">Liverpool</strain>
    </source>
</reference>
<feature type="region of interest" description="Disordered" evidence="8">
    <location>
        <begin position="976"/>
        <end position="996"/>
    </location>
</feature>
<dbReference type="GO" id="GO:0043495">
    <property type="term" value="F:protein-membrane adaptor activity"/>
    <property type="evidence" value="ECO:0007669"/>
    <property type="project" value="InterPro"/>
</dbReference>